<evidence type="ECO:0000256" key="2">
    <source>
        <dbReference type="ARBA" id="ARBA00023027"/>
    </source>
</evidence>
<gene>
    <name evidence="3" type="ORF">CVV64_22215</name>
</gene>
<name>A0A2N1PG99_9BACT</name>
<feature type="non-terminal residue" evidence="3">
    <location>
        <position position="1"/>
    </location>
</feature>
<evidence type="ECO:0000313" key="4">
    <source>
        <dbReference type="Proteomes" id="UP000233256"/>
    </source>
</evidence>
<dbReference type="Proteomes" id="UP000233256">
    <property type="component" value="Unassembled WGS sequence"/>
</dbReference>
<dbReference type="PANTHER" id="PTHR43026:SF1">
    <property type="entry name" value="2-HYDROXYACID DEHYDROGENASE HOMOLOG 1-RELATED"/>
    <property type="match status" value="1"/>
</dbReference>
<dbReference type="Gene3D" id="3.40.50.720">
    <property type="entry name" value="NAD(P)-binding Rossmann-like Domain"/>
    <property type="match status" value="2"/>
</dbReference>
<comment type="similarity">
    <text evidence="1">Belongs to the D-isomer specific 2-hydroxyacid dehydrogenase family.</text>
</comment>
<proteinExistence type="inferred from homology"/>
<dbReference type="InterPro" id="IPR036291">
    <property type="entry name" value="NAD(P)-bd_dom_sf"/>
</dbReference>
<reference evidence="3 4" key="1">
    <citation type="journal article" date="2017" name="ISME J.">
        <title>Potential for microbial H2 and metal transformations associated with novel bacteria and archaea in deep terrestrial subsurface sediments.</title>
        <authorList>
            <person name="Hernsdorf A.W."/>
            <person name="Amano Y."/>
            <person name="Miyakawa K."/>
            <person name="Ise K."/>
            <person name="Suzuki Y."/>
            <person name="Anantharaman K."/>
            <person name="Probst A."/>
            <person name="Burstein D."/>
            <person name="Thomas B.C."/>
            <person name="Banfield J.F."/>
        </authorList>
    </citation>
    <scope>NUCLEOTIDE SEQUENCE [LARGE SCALE GENOMIC DNA]</scope>
    <source>
        <strain evidence="3">HGW-Wallbacteria-1</strain>
    </source>
</reference>
<dbReference type="InterPro" id="IPR058205">
    <property type="entry name" value="D-LDH-like"/>
</dbReference>
<comment type="caution">
    <text evidence="3">The sequence shown here is derived from an EMBL/GenBank/DDBJ whole genome shotgun (WGS) entry which is preliminary data.</text>
</comment>
<dbReference type="SUPFAM" id="SSF51735">
    <property type="entry name" value="NAD(P)-binding Rossmann-fold domains"/>
    <property type="match status" value="1"/>
</dbReference>
<evidence type="ECO:0000313" key="3">
    <source>
        <dbReference type="EMBL" id="PKK87371.1"/>
    </source>
</evidence>
<keyword evidence="2" id="KW-0520">NAD</keyword>
<sequence length="82" mass="9154">GSLGLDVYEEEDNLFFRDLSNSMIHDDVFARLLTFPNVVVTGHQAFFTQEALTEIARITIENISSFDANGKSAYPVSVEKIV</sequence>
<dbReference type="EMBL" id="PGXC01000163">
    <property type="protein sequence ID" value="PKK87371.1"/>
    <property type="molecule type" value="Genomic_DNA"/>
</dbReference>
<accession>A0A2N1PG99</accession>
<dbReference type="PANTHER" id="PTHR43026">
    <property type="entry name" value="2-HYDROXYACID DEHYDROGENASE HOMOLOG 1-RELATED"/>
    <property type="match status" value="1"/>
</dbReference>
<protein>
    <submittedName>
        <fullName evidence="3">Hydroxyacid dehydrogenase</fullName>
    </submittedName>
</protein>
<dbReference type="AlphaFoldDB" id="A0A2N1PG99"/>
<evidence type="ECO:0000256" key="1">
    <source>
        <dbReference type="ARBA" id="ARBA00005854"/>
    </source>
</evidence>
<organism evidence="3 4">
    <name type="scientific">Candidatus Wallbacteria bacterium HGW-Wallbacteria-1</name>
    <dbReference type="NCBI Taxonomy" id="2013854"/>
    <lineage>
        <taxon>Bacteria</taxon>
        <taxon>Candidatus Walliibacteriota</taxon>
    </lineage>
</organism>